<reference evidence="1" key="1">
    <citation type="submission" date="2021-11" db="EMBL/GenBank/DDBJ databases">
        <title>Genome sequence.</title>
        <authorList>
            <person name="Sun Q."/>
        </authorList>
    </citation>
    <scope>NUCLEOTIDE SEQUENCE</scope>
    <source>
        <strain evidence="1">JC740</strain>
    </source>
</reference>
<comment type="caution">
    <text evidence="1">The sequence shown here is derived from an EMBL/GenBank/DDBJ whole genome shotgun (WGS) entry which is preliminary data.</text>
</comment>
<evidence type="ECO:0000313" key="1">
    <source>
        <dbReference type="EMBL" id="MCC9643981.1"/>
    </source>
</evidence>
<accession>A0ABS8NK98</accession>
<dbReference type="RefSeq" id="WP_230275015.1">
    <property type="nucleotide sequence ID" value="NZ_JAJKFW010000025.1"/>
</dbReference>
<organism evidence="1 2">
    <name type="scientific">Rhodopirellula halodulae</name>
    <dbReference type="NCBI Taxonomy" id="2894198"/>
    <lineage>
        <taxon>Bacteria</taxon>
        <taxon>Pseudomonadati</taxon>
        <taxon>Planctomycetota</taxon>
        <taxon>Planctomycetia</taxon>
        <taxon>Pirellulales</taxon>
        <taxon>Pirellulaceae</taxon>
        <taxon>Rhodopirellula</taxon>
    </lineage>
</organism>
<proteinExistence type="predicted"/>
<sequence>MFASGCSLLPSGTWSGTSLEDSVDAAEHQRVSKLTHKSKHTISLSADFRHVNTGELDEALWQHVDETAFAPQVREEWLANGFRIGLIAVPEVMQTSGEDHDVDSDPINRLLSTAGVLGGIPSGVQTIPLRPSQRHELPISPVLEGSHVVLAQQDGKLSGRTLESPQLTFSLTPTLGPAAGQVTLDIRPEIQHGSVQQKFISSDAATRLAAGRKTWELPELNLSWVADSQRTLLIAPVHQPGQSEPTFGMARQMLRDTDHLQDDQHVILLLRIEDIPSS</sequence>
<gene>
    <name evidence="1" type="ORF">LOC71_16990</name>
</gene>
<dbReference type="Proteomes" id="UP001430306">
    <property type="component" value="Unassembled WGS sequence"/>
</dbReference>
<keyword evidence="2" id="KW-1185">Reference proteome</keyword>
<evidence type="ECO:0000313" key="2">
    <source>
        <dbReference type="Proteomes" id="UP001430306"/>
    </source>
</evidence>
<dbReference type="EMBL" id="JAJKFW010000025">
    <property type="protein sequence ID" value="MCC9643981.1"/>
    <property type="molecule type" value="Genomic_DNA"/>
</dbReference>
<name>A0ABS8NK98_9BACT</name>
<protein>
    <submittedName>
        <fullName evidence="1">Uncharacterized protein</fullName>
    </submittedName>
</protein>